<organism evidence="2 3">
    <name type="scientific">Lupinus albus</name>
    <name type="common">White lupine</name>
    <name type="synonym">Lupinus termis</name>
    <dbReference type="NCBI Taxonomy" id="3870"/>
    <lineage>
        <taxon>Eukaryota</taxon>
        <taxon>Viridiplantae</taxon>
        <taxon>Streptophyta</taxon>
        <taxon>Embryophyta</taxon>
        <taxon>Tracheophyta</taxon>
        <taxon>Spermatophyta</taxon>
        <taxon>Magnoliopsida</taxon>
        <taxon>eudicotyledons</taxon>
        <taxon>Gunneridae</taxon>
        <taxon>Pentapetalae</taxon>
        <taxon>rosids</taxon>
        <taxon>fabids</taxon>
        <taxon>Fabales</taxon>
        <taxon>Fabaceae</taxon>
        <taxon>Papilionoideae</taxon>
        <taxon>50 kb inversion clade</taxon>
        <taxon>genistoids sensu lato</taxon>
        <taxon>core genistoids</taxon>
        <taxon>Genisteae</taxon>
        <taxon>Lupinus</taxon>
    </lineage>
</organism>
<keyword evidence="3" id="KW-1185">Reference proteome</keyword>
<dbReference type="EMBL" id="WOCE01000021">
    <property type="protein sequence ID" value="KAE9590055.1"/>
    <property type="molecule type" value="Genomic_DNA"/>
</dbReference>
<accession>A0A6A4NGY6</accession>
<dbReference type="Proteomes" id="UP000447434">
    <property type="component" value="Chromosome 21"/>
</dbReference>
<comment type="caution">
    <text evidence="2">The sequence shown here is derived from an EMBL/GenBank/DDBJ whole genome shotgun (WGS) entry which is preliminary data.</text>
</comment>
<dbReference type="AlphaFoldDB" id="A0A6A4NGY6"/>
<evidence type="ECO:0000313" key="2">
    <source>
        <dbReference type="EMBL" id="KAE9590055.1"/>
    </source>
</evidence>
<keyword evidence="1" id="KW-0472">Membrane</keyword>
<dbReference type="OrthoDB" id="10558226at2759"/>
<keyword evidence="1" id="KW-0812">Transmembrane</keyword>
<protein>
    <submittedName>
        <fullName evidence="2">Uncharacterized protein</fullName>
    </submittedName>
</protein>
<evidence type="ECO:0000256" key="1">
    <source>
        <dbReference type="SAM" id="Phobius"/>
    </source>
</evidence>
<reference evidence="3" key="1">
    <citation type="journal article" date="2020" name="Nat. Commun.">
        <title>Genome sequence of the cluster root forming white lupin.</title>
        <authorList>
            <person name="Hufnagel B."/>
            <person name="Marques A."/>
            <person name="Soriano A."/>
            <person name="Marques L."/>
            <person name="Divol F."/>
            <person name="Doumas P."/>
            <person name="Sallet E."/>
            <person name="Mancinotti D."/>
            <person name="Carrere S."/>
            <person name="Marande W."/>
            <person name="Arribat S."/>
            <person name="Keller J."/>
            <person name="Huneau C."/>
            <person name="Blein T."/>
            <person name="Aime D."/>
            <person name="Laguerre M."/>
            <person name="Taylor J."/>
            <person name="Schubert V."/>
            <person name="Nelson M."/>
            <person name="Geu-Flores F."/>
            <person name="Crespi M."/>
            <person name="Gallardo-Guerrero K."/>
            <person name="Delaux P.-M."/>
            <person name="Salse J."/>
            <person name="Berges H."/>
            <person name="Guyot R."/>
            <person name="Gouzy J."/>
            <person name="Peret B."/>
        </authorList>
    </citation>
    <scope>NUCLEOTIDE SEQUENCE [LARGE SCALE GENOMIC DNA]</scope>
    <source>
        <strain evidence="3">cv. Amiga</strain>
    </source>
</reference>
<evidence type="ECO:0000313" key="3">
    <source>
        <dbReference type="Proteomes" id="UP000447434"/>
    </source>
</evidence>
<sequence length="70" mass="8042">MKSALKVAIALGFLMNTKGLVELIVLNIGKDRKVLIEIFLLSVFTYEFNAVHVPINITDYVIFYMYILLF</sequence>
<keyword evidence="1" id="KW-1133">Transmembrane helix</keyword>
<gene>
    <name evidence="2" type="ORF">Lalb_Chr21g0315501</name>
</gene>
<proteinExistence type="predicted"/>
<feature type="transmembrane region" description="Helical" evidence="1">
    <location>
        <begin position="7"/>
        <end position="28"/>
    </location>
</feature>
<name>A0A6A4NGY6_LUPAL</name>